<dbReference type="Proteomes" id="UP000540506">
    <property type="component" value="Unassembled WGS sequence"/>
</dbReference>
<comment type="caution">
    <text evidence="2">The sequence shown here is derived from an EMBL/GenBank/DDBJ whole genome shotgun (WGS) entry which is preliminary data.</text>
</comment>
<dbReference type="EMBL" id="JACHJV010000001">
    <property type="protein sequence ID" value="MBB4926271.1"/>
    <property type="molecule type" value="Genomic_DNA"/>
</dbReference>
<evidence type="ECO:0000313" key="2">
    <source>
        <dbReference type="EMBL" id="MBB4926271.1"/>
    </source>
</evidence>
<gene>
    <name evidence="2" type="ORF">FHR34_005264</name>
</gene>
<proteinExistence type="predicted"/>
<organism evidence="2 3">
    <name type="scientific">Kitasatospora kifunensis</name>
    <name type="common">Streptomyces kifunensis</name>
    <dbReference type="NCBI Taxonomy" id="58351"/>
    <lineage>
        <taxon>Bacteria</taxon>
        <taxon>Bacillati</taxon>
        <taxon>Actinomycetota</taxon>
        <taxon>Actinomycetes</taxon>
        <taxon>Kitasatosporales</taxon>
        <taxon>Streptomycetaceae</taxon>
        <taxon>Kitasatospora</taxon>
    </lineage>
</organism>
<evidence type="ECO:0000256" key="1">
    <source>
        <dbReference type="SAM" id="Phobius"/>
    </source>
</evidence>
<dbReference type="RefSeq" id="WP_184939302.1">
    <property type="nucleotide sequence ID" value="NZ_JACHJV010000001.1"/>
</dbReference>
<protein>
    <submittedName>
        <fullName evidence="2">Uncharacterized protein</fullName>
    </submittedName>
</protein>
<evidence type="ECO:0000313" key="3">
    <source>
        <dbReference type="Proteomes" id="UP000540506"/>
    </source>
</evidence>
<keyword evidence="1" id="KW-1133">Transmembrane helix</keyword>
<dbReference type="AlphaFoldDB" id="A0A7W7R6I1"/>
<sequence length="76" mass="7911">MIDKARMFDELGPVVSRHPVANGKRWVNAFWALGIGVPVGWLGLWGVTATGDNASVGANKAVACSSASAWPGSTSR</sequence>
<accession>A0A7W7R6I1</accession>
<keyword evidence="3" id="KW-1185">Reference proteome</keyword>
<keyword evidence="1" id="KW-0812">Transmembrane</keyword>
<feature type="transmembrane region" description="Helical" evidence="1">
    <location>
        <begin position="26"/>
        <end position="47"/>
    </location>
</feature>
<keyword evidence="1" id="KW-0472">Membrane</keyword>
<reference evidence="2 3" key="1">
    <citation type="submission" date="2020-08" db="EMBL/GenBank/DDBJ databases">
        <title>Sequencing the genomes of 1000 actinobacteria strains.</title>
        <authorList>
            <person name="Klenk H.-P."/>
        </authorList>
    </citation>
    <scope>NUCLEOTIDE SEQUENCE [LARGE SCALE GENOMIC DNA]</scope>
    <source>
        <strain evidence="2 3">DSM 41654</strain>
    </source>
</reference>
<name>A0A7W7R6I1_KITKI</name>